<dbReference type="PANTHER" id="PTHR33452">
    <property type="entry name" value="OXIDOREDUCTASE CATD-RELATED"/>
    <property type="match status" value="1"/>
</dbReference>
<organism evidence="8 9">
    <name type="scientific">Woeseia oceani</name>
    <dbReference type="NCBI Taxonomy" id="1548547"/>
    <lineage>
        <taxon>Bacteria</taxon>
        <taxon>Pseudomonadati</taxon>
        <taxon>Pseudomonadota</taxon>
        <taxon>Gammaproteobacteria</taxon>
        <taxon>Woeseiales</taxon>
        <taxon>Woeseiaceae</taxon>
        <taxon>Woeseia</taxon>
    </lineage>
</organism>
<evidence type="ECO:0000313" key="8">
    <source>
        <dbReference type="EMBL" id="ANO52296.1"/>
    </source>
</evidence>
<evidence type="ECO:0000256" key="1">
    <source>
        <dbReference type="ARBA" id="ARBA00004651"/>
    </source>
</evidence>
<evidence type="ECO:0000313" key="9">
    <source>
        <dbReference type="Proteomes" id="UP000092695"/>
    </source>
</evidence>
<reference evidence="8 9" key="1">
    <citation type="submission" date="2016-06" db="EMBL/GenBank/DDBJ databases">
        <title>Complete genome sequence of a deep-branching marine Gamma Proteobacterium Woeseia oceani type strain XK5.</title>
        <authorList>
            <person name="Mu D."/>
            <person name="Du Z."/>
        </authorList>
    </citation>
    <scope>NUCLEOTIDE SEQUENCE [LARGE SCALE GENOMIC DNA]</scope>
    <source>
        <strain evidence="8 9">XK5</strain>
    </source>
</reference>
<protein>
    <submittedName>
        <fullName evidence="8">LuxR family transcriptional regulator</fullName>
    </submittedName>
</protein>
<dbReference type="OrthoDB" id="346004at2"/>
<proteinExistence type="inferred from homology"/>
<dbReference type="Pfam" id="PF07681">
    <property type="entry name" value="DoxX"/>
    <property type="match status" value="1"/>
</dbReference>
<dbReference type="InterPro" id="IPR032808">
    <property type="entry name" value="DoxX"/>
</dbReference>
<sequence length="126" mass="13939">MLNSTARFHEQAYALMRIFTGFLFFWHGSQKLLGYPPMSYEPPAHITWVAGGIELVGGLLVMTGLFTSPVAFLCSGLMAAAYWMAHGPEPFLPILNGGELAVLYCFVFLYISTKGSGIWSIDNLRK</sequence>
<evidence type="ECO:0000256" key="4">
    <source>
        <dbReference type="ARBA" id="ARBA00022692"/>
    </source>
</evidence>
<name>A0A193LIH9_9GAMM</name>
<keyword evidence="4 7" id="KW-0812">Transmembrane</keyword>
<feature type="transmembrane region" description="Helical" evidence="7">
    <location>
        <begin position="44"/>
        <end position="62"/>
    </location>
</feature>
<dbReference type="GO" id="GO:0005886">
    <property type="term" value="C:plasma membrane"/>
    <property type="evidence" value="ECO:0007669"/>
    <property type="project" value="UniProtKB-SubCell"/>
</dbReference>
<keyword evidence="3" id="KW-1003">Cell membrane</keyword>
<evidence type="ECO:0000256" key="5">
    <source>
        <dbReference type="ARBA" id="ARBA00022989"/>
    </source>
</evidence>
<dbReference type="EMBL" id="CP016268">
    <property type="protein sequence ID" value="ANO52296.1"/>
    <property type="molecule type" value="Genomic_DNA"/>
</dbReference>
<accession>A0A193LIH9</accession>
<keyword evidence="9" id="KW-1185">Reference proteome</keyword>
<feature type="transmembrane region" description="Helical" evidence="7">
    <location>
        <begin position="91"/>
        <end position="111"/>
    </location>
</feature>
<comment type="similarity">
    <text evidence="2">Belongs to the DoxX family.</text>
</comment>
<dbReference type="AlphaFoldDB" id="A0A193LIH9"/>
<feature type="transmembrane region" description="Helical" evidence="7">
    <location>
        <begin position="69"/>
        <end position="85"/>
    </location>
</feature>
<dbReference type="RefSeq" id="WP_068617471.1">
    <property type="nucleotide sequence ID" value="NZ_CP016268.1"/>
</dbReference>
<keyword evidence="5 7" id="KW-1133">Transmembrane helix</keyword>
<dbReference type="STRING" id="1548547.BA177_14855"/>
<gene>
    <name evidence="8" type="ORF">BA177_14855</name>
</gene>
<dbReference type="Proteomes" id="UP000092695">
    <property type="component" value="Chromosome"/>
</dbReference>
<evidence type="ECO:0000256" key="7">
    <source>
        <dbReference type="SAM" id="Phobius"/>
    </source>
</evidence>
<evidence type="ECO:0000256" key="2">
    <source>
        <dbReference type="ARBA" id="ARBA00006679"/>
    </source>
</evidence>
<evidence type="ECO:0000256" key="3">
    <source>
        <dbReference type="ARBA" id="ARBA00022475"/>
    </source>
</evidence>
<evidence type="ECO:0000256" key="6">
    <source>
        <dbReference type="ARBA" id="ARBA00023136"/>
    </source>
</evidence>
<keyword evidence="6 7" id="KW-0472">Membrane</keyword>
<dbReference type="PANTHER" id="PTHR33452:SF4">
    <property type="entry name" value="BLL4328 PROTEIN"/>
    <property type="match status" value="1"/>
</dbReference>
<dbReference type="InterPro" id="IPR051907">
    <property type="entry name" value="DoxX-like_oxidoreductase"/>
</dbReference>
<dbReference type="KEGG" id="woc:BA177_14855"/>
<feature type="transmembrane region" description="Helical" evidence="7">
    <location>
        <begin position="12"/>
        <end position="29"/>
    </location>
</feature>
<comment type="subcellular location">
    <subcellularLocation>
        <location evidence="1">Cell membrane</location>
        <topology evidence="1">Multi-pass membrane protein</topology>
    </subcellularLocation>
</comment>